<evidence type="ECO:0000256" key="3">
    <source>
        <dbReference type="ARBA" id="ARBA00022692"/>
    </source>
</evidence>
<evidence type="ECO:0000259" key="12">
    <source>
        <dbReference type="PROSITE" id="PS51371"/>
    </source>
</evidence>
<keyword evidence="5" id="KW-0406">Ion transport</keyword>
<accession>B9Z495</accession>
<dbReference type="CDD" id="cd00400">
    <property type="entry name" value="Voltage_gated_ClC"/>
    <property type="match status" value="1"/>
</dbReference>
<dbReference type="EMBL" id="ACIS01000005">
    <property type="protein sequence ID" value="EEG08672.1"/>
    <property type="molecule type" value="Genomic_DNA"/>
</dbReference>
<keyword evidence="2" id="KW-0813">Transport</keyword>
<evidence type="ECO:0000256" key="1">
    <source>
        <dbReference type="ARBA" id="ARBA00004141"/>
    </source>
</evidence>
<feature type="transmembrane region" description="Helical" evidence="11">
    <location>
        <begin position="52"/>
        <end position="77"/>
    </location>
</feature>
<dbReference type="InterPro" id="IPR001807">
    <property type="entry name" value="ClC"/>
</dbReference>
<keyword evidence="10" id="KW-0129">CBS domain</keyword>
<feature type="transmembrane region" description="Helical" evidence="11">
    <location>
        <begin position="193"/>
        <end position="216"/>
    </location>
</feature>
<feature type="transmembrane region" description="Helical" evidence="11">
    <location>
        <begin position="228"/>
        <end position="248"/>
    </location>
</feature>
<dbReference type="eggNOG" id="COG0517">
    <property type="taxonomic scope" value="Bacteria"/>
</dbReference>
<keyword evidence="9" id="KW-0407">Ion channel</keyword>
<feature type="domain" description="CBS" evidence="12">
    <location>
        <begin position="496"/>
        <end position="553"/>
    </location>
</feature>
<dbReference type="RefSeq" id="WP_008954200.1">
    <property type="nucleotide sequence ID" value="NZ_ACIS01000005.1"/>
</dbReference>
<feature type="transmembrane region" description="Helical" evidence="11">
    <location>
        <begin position="299"/>
        <end position="320"/>
    </location>
</feature>
<dbReference type="InterPro" id="IPR000644">
    <property type="entry name" value="CBS_dom"/>
</dbReference>
<dbReference type="SUPFAM" id="SSF81340">
    <property type="entry name" value="Clc chloride channel"/>
    <property type="match status" value="1"/>
</dbReference>
<dbReference type="SMART" id="SM00116">
    <property type="entry name" value="CBS"/>
    <property type="match status" value="1"/>
</dbReference>
<dbReference type="Pfam" id="PF00654">
    <property type="entry name" value="Voltage_CLC"/>
    <property type="match status" value="1"/>
</dbReference>
<feature type="transmembrane region" description="Helical" evidence="11">
    <location>
        <begin position="260"/>
        <end position="279"/>
    </location>
</feature>
<evidence type="ECO:0000256" key="8">
    <source>
        <dbReference type="ARBA" id="ARBA00023214"/>
    </source>
</evidence>
<dbReference type="PROSITE" id="PS51371">
    <property type="entry name" value="CBS"/>
    <property type="match status" value="1"/>
</dbReference>
<dbReference type="AlphaFoldDB" id="B9Z495"/>
<evidence type="ECO:0000256" key="6">
    <source>
        <dbReference type="ARBA" id="ARBA00023136"/>
    </source>
</evidence>
<organism evidence="13 14">
    <name type="scientific">Pseudogulbenkiania ferrooxidans 2002</name>
    <dbReference type="NCBI Taxonomy" id="279714"/>
    <lineage>
        <taxon>Bacteria</taxon>
        <taxon>Pseudomonadati</taxon>
        <taxon>Pseudomonadota</taxon>
        <taxon>Betaproteobacteria</taxon>
        <taxon>Neisseriales</taxon>
        <taxon>Chromobacteriaceae</taxon>
        <taxon>Pseudogulbenkiania</taxon>
    </lineage>
</organism>
<keyword evidence="4 11" id="KW-1133">Transmembrane helix</keyword>
<dbReference type="Gene3D" id="3.10.580.10">
    <property type="entry name" value="CBS-domain"/>
    <property type="match status" value="1"/>
</dbReference>
<protein>
    <submittedName>
        <fullName evidence="13">Chloride channel core protein</fullName>
    </submittedName>
</protein>
<evidence type="ECO:0000313" key="14">
    <source>
        <dbReference type="Proteomes" id="UP000003165"/>
    </source>
</evidence>
<feature type="transmembrane region" description="Helical" evidence="11">
    <location>
        <begin position="358"/>
        <end position="382"/>
    </location>
</feature>
<evidence type="ECO:0000256" key="5">
    <source>
        <dbReference type="ARBA" id="ARBA00023065"/>
    </source>
</evidence>
<dbReference type="SUPFAM" id="SSF54631">
    <property type="entry name" value="CBS-domain pair"/>
    <property type="match status" value="1"/>
</dbReference>
<dbReference type="GO" id="GO:0005254">
    <property type="term" value="F:chloride channel activity"/>
    <property type="evidence" value="ECO:0007669"/>
    <property type="project" value="UniProtKB-KW"/>
</dbReference>
<keyword evidence="6 11" id="KW-0472">Membrane</keyword>
<evidence type="ECO:0000256" key="11">
    <source>
        <dbReference type="SAM" id="Phobius"/>
    </source>
</evidence>
<dbReference type="Pfam" id="PF00571">
    <property type="entry name" value="CBS"/>
    <property type="match status" value="1"/>
</dbReference>
<evidence type="ECO:0000256" key="2">
    <source>
        <dbReference type="ARBA" id="ARBA00022448"/>
    </source>
</evidence>
<dbReference type="InterPro" id="IPR046342">
    <property type="entry name" value="CBS_dom_sf"/>
</dbReference>
<dbReference type="PRINTS" id="PR00762">
    <property type="entry name" value="CLCHANNEL"/>
</dbReference>
<dbReference type="PANTHER" id="PTHR43427:SF6">
    <property type="entry name" value="CHLORIDE CHANNEL PROTEIN CLC-E"/>
    <property type="match status" value="1"/>
</dbReference>
<evidence type="ECO:0000256" key="7">
    <source>
        <dbReference type="ARBA" id="ARBA00023173"/>
    </source>
</evidence>
<dbReference type="PROSITE" id="PS51257">
    <property type="entry name" value="PROKAR_LIPOPROTEIN"/>
    <property type="match status" value="1"/>
</dbReference>
<dbReference type="InterPro" id="IPR014743">
    <property type="entry name" value="Cl-channel_core"/>
</dbReference>
<gene>
    <name evidence="13" type="ORF">FuraDRAFT_2180</name>
</gene>
<comment type="subcellular location">
    <subcellularLocation>
        <location evidence="1">Membrane</location>
        <topology evidence="1">Multi-pass membrane protein</topology>
    </subcellularLocation>
</comment>
<dbReference type="Gene3D" id="1.10.3080.10">
    <property type="entry name" value="Clc chloride channel"/>
    <property type="match status" value="1"/>
</dbReference>
<keyword evidence="14" id="KW-1185">Reference proteome</keyword>
<dbReference type="Proteomes" id="UP000003165">
    <property type="component" value="Unassembled WGS sequence"/>
</dbReference>
<reference evidence="13 14" key="1">
    <citation type="submission" date="2009-02" db="EMBL/GenBank/DDBJ databases">
        <title>Sequencing of the draft genome and assembly of Lutiella nitroferrum 2002.</title>
        <authorList>
            <consortium name="US DOE Joint Genome Institute (JGI-PGF)"/>
            <person name="Lucas S."/>
            <person name="Copeland A."/>
            <person name="Lapidus A."/>
            <person name="Glavina del Rio T."/>
            <person name="Tice H."/>
            <person name="Bruce D."/>
            <person name="Goodwin L."/>
            <person name="Pitluck S."/>
            <person name="Larimer F."/>
            <person name="Land M.L."/>
            <person name="Hauser L."/>
            <person name="Coates J.D."/>
        </authorList>
    </citation>
    <scope>NUCLEOTIDE SEQUENCE [LARGE SCALE GENOMIC DNA]</scope>
    <source>
        <strain evidence="13 14">2002</strain>
    </source>
</reference>
<dbReference type="PANTHER" id="PTHR43427">
    <property type="entry name" value="CHLORIDE CHANNEL PROTEIN CLC-E"/>
    <property type="match status" value="1"/>
</dbReference>
<evidence type="ECO:0000313" key="13">
    <source>
        <dbReference type="EMBL" id="EEG08672.1"/>
    </source>
</evidence>
<comment type="caution">
    <text evidence="13">The sequence shown here is derived from an EMBL/GenBank/DDBJ whole genome shotgun (WGS) entry which is preliminary data.</text>
</comment>
<keyword evidence="7" id="KW-0869">Chloride channel</keyword>
<sequence precursor="true">MTPHRSSPFGLPLLLAVAALTGCLGALATHGFRLLLDGASRWLFGGDGGPVQVAGALSPGLRVLTPVIGGIAAGWILQQLPQIRQHASDYMESIALGDGRLSLRATLLRAASSAMSIVSGSSIGREGSMIQLAALAGSLPAALARLGTAHRRLWLACGAAAGVSAAYNTPVAGALFVGEIILRSVTIETLGPLLLAAAGAQLTSACLFADTAIYQLPPLTTQGDSSGLGFALLGIVAGLLTPGFQLLLHRSKAIFGQLPLPLWLKLGLGGAFVGGLSLLTPHVWGNGYRTVGQLLHTAWPLGLLLGVLTCKLLATAAATGSGAVGGIFTPTLFVGAVLGAVCGHAITGLTGQPAGPLWVVAGMGAFLAAATQAPLMAIIMLLEMTRTPGAAVPLMLAVATAHLTVRLLGCRSIYAHALPKSEKDRHAVLDIMQKNTPHLPYPASLRQLADAFAHWRWQHVYITDPRRGFMGAVPIHEFHAIQRQESDPDRRIPDALIRLDFPRVSADMSLAESLELMTAHHGERLPVIGAKGELLGHLRKNDLLKLLGTRWPFL</sequence>
<name>B9Z495_9NEIS</name>
<keyword evidence="3 11" id="KW-0812">Transmembrane</keyword>
<dbReference type="eggNOG" id="COG0038">
    <property type="taxonomic scope" value="Bacteria"/>
</dbReference>
<proteinExistence type="predicted"/>
<dbReference type="InterPro" id="IPR050368">
    <property type="entry name" value="ClC-type_chloride_channel"/>
</dbReference>
<keyword evidence="8" id="KW-0868">Chloride</keyword>
<dbReference type="GO" id="GO:0034707">
    <property type="term" value="C:chloride channel complex"/>
    <property type="evidence" value="ECO:0007669"/>
    <property type="project" value="UniProtKB-KW"/>
</dbReference>
<dbReference type="CDD" id="cd02205">
    <property type="entry name" value="CBS_pair_SF"/>
    <property type="match status" value="1"/>
</dbReference>
<evidence type="ECO:0000256" key="4">
    <source>
        <dbReference type="ARBA" id="ARBA00022989"/>
    </source>
</evidence>
<feature type="transmembrane region" description="Helical" evidence="11">
    <location>
        <begin position="327"/>
        <end position="346"/>
    </location>
</feature>
<evidence type="ECO:0000256" key="9">
    <source>
        <dbReference type="ARBA" id="ARBA00023303"/>
    </source>
</evidence>
<evidence type="ECO:0000256" key="10">
    <source>
        <dbReference type="PROSITE-ProRule" id="PRU00703"/>
    </source>
</evidence>